<dbReference type="PIRSF" id="PIRSF037785">
    <property type="entry name" value="RecU"/>
    <property type="match status" value="1"/>
</dbReference>
<dbReference type="Pfam" id="PF03838">
    <property type="entry name" value="RecU"/>
    <property type="match status" value="1"/>
</dbReference>
<dbReference type="SUPFAM" id="SSF52980">
    <property type="entry name" value="Restriction endonuclease-like"/>
    <property type="match status" value="1"/>
</dbReference>
<sequence length="189" mass="22213">MTTWRSRGHRGDASENEIDLTNDLYRRKKLAYIKKNPVPIKVIEIDGKGMISKAYFEQKAHVDYSGIAQRISIAFDVKETELKSLPLSNIHAHQIEDLKEHEEHGGVSFILAHFKMYNEYYIIPLEMLEYYYKKSLQGGRKSIPYSDMDNKFQIERERNGIINYLPTINTYLNSKRALKEYYAVQKDIK</sequence>
<evidence type="ECO:0000256" key="5">
    <source>
        <dbReference type="ARBA" id="ARBA00022759"/>
    </source>
</evidence>
<dbReference type="GO" id="GO:0008821">
    <property type="term" value="F:crossover junction DNA endonuclease activity"/>
    <property type="evidence" value="ECO:0007669"/>
    <property type="project" value="UniProtKB-EC"/>
</dbReference>
<dbReference type="InterPro" id="IPR011335">
    <property type="entry name" value="Restrct_endonuc-II-like"/>
</dbReference>
<dbReference type="GO" id="GO:0006310">
    <property type="term" value="P:DNA recombination"/>
    <property type="evidence" value="ECO:0007669"/>
    <property type="project" value="UniProtKB-UniRule"/>
</dbReference>
<evidence type="ECO:0000256" key="1">
    <source>
        <dbReference type="ARBA" id="ARBA00004496"/>
    </source>
</evidence>
<feature type="binding site" evidence="13">
    <location>
        <position position="94"/>
    </location>
    <ligand>
        <name>Mg(2+)</name>
        <dbReference type="ChEBI" id="CHEBI:18420"/>
    </ligand>
</feature>
<dbReference type="Proteomes" id="UP000294919">
    <property type="component" value="Unassembled WGS sequence"/>
</dbReference>
<feature type="binding site" evidence="13">
    <location>
        <position position="63"/>
    </location>
    <ligand>
        <name>Mg(2+)</name>
        <dbReference type="ChEBI" id="CHEBI:18420"/>
    </ligand>
</feature>
<keyword evidence="2 13" id="KW-0963">Cytoplasm</keyword>
<evidence type="ECO:0000256" key="7">
    <source>
        <dbReference type="ARBA" id="ARBA00022801"/>
    </source>
</evidence>
<keyword evidence="10 13" id="KW-0234">DNA repair</keyword>
<evidence type="ECO:0000313" key="15">
    <source>
        <dbReference type="Proteomes" id="UP000294919"/>
    </source>
</evidence>
<dbReference type="CDD" id="cd22354">
    <property type="entry name" value="RecU-like"/>
    <property type="match status" value="1"/>
</dbReference>
<evidence type="ECO:0000313" key="14">
    <source>
        <dbReference type="EMBL" id="TCO79810.1"/>
    </source>
</evidence>
<proteinExistence type="inferred from homology"/>
<dbReference type="GO" id="GO:0003676">
    <property type="term" value="F:nucleic acid binding"/>
    <property type="evidence" value="ECO:0007669"/>
    <property type="project" value="InterPro"/>
</dbReference>
<evidence type="ECO:0000256" key="3">
    <source>
        <dbReference type="ARBA" id="ARBA00022722"/>
    </source>
</evidence>
<dbReference type="EMBL" id="SLWV01000001">
    <property type="protein sequence ID" value="TCO79810.1"/>
    <property type="molecule type" value="Genomic_DNA"/>
</dbReference>
<comment type="similarity">
    <text evidence="11 13">Belongs to the RecU family.</text>
</comment>
<keyword evidence="9 13" id="KW-0233">DNA recombination</keyword>
<reference evidence="14 15" key="1">
    <citation type="submission" date="2019-03" db="EMBL/GenBank/DDBJ databases">
        <title>Genomic Encyclopedia of Type Strains, Phase IV (KMG-IV): sequencing the most valuable type-strain genomes for metagenomic binning, comparative biology and taxonomic classification.</title>
        <authorList>
            <person name="Goeker M."/>
        </authorList>
    </citation>
    <scope>NUCLEOTIDE SEQUENCE [LARGE SCALE GENOMIC DNA]</scope>
    <source>
        <strain evidence="14 15">DSM 102940</strain>
    </source>
</reference>
<comment type="caution">
    <text evidence="14">The sequence shown here is derived from an EMBL/GenBank/DDBJ whole genome shotgun (WGS) entry which is preliminary data.</text>
</comment>
<evidence type="ECO:0000256" key="10">
    <source>
        <dbReference type="ARBA" id="ARBA00023204"/>
    </source>
</evidence>
<dbReference type="GO" id="GO:0000287">
    <property type="term" value="F:magnesium ion binding"/>
    <property type="evidence" value="ECO:0007669"/>
    <property type="project" value="UniProtKB-UniRule"/>
</dbReference>
<comment type="cofactor">
    <cofactor evidence="13">
        <name>Mg(2+)</name>
        <dbReference type="ChEBI" id="CHEBI:18420"/>
    </cofactor>
    <text evidence="13">Binds 1 Mg(2+) ion per subunit.</text>
</comment>
<dbReference type="GO" id="GO:0005737">
    <property type="term" value="C:cytoplasm"/>
    <property type="evidence" value="ECO:0007669"/>
    <property type="project" value="UniProtKB-SubCell"/>
</dbReference>
<evidence type="ECO:0000256" key="11">
    <source>
        <dbReference type="ARBA" id="ARBA00023447"/>
    </source>
</evidence>
<comment type="catalytic activity">
    <reaction evidence="13">
        <text>Endonucleolytic cleavage at a junction such as a reciprocal single-stranded crossover between two homologous DNA duplexes (Holliday junction).</text>
        <dbReference type="EC" id="3.1.21.10"/>
    </reaction>
</comment>
<keyword evidence="7 13" id="KW-0378">Hydrolase</keyword>
<dbReference type="HAMAP" id="MF_00130">
    <property type="entry name" value="RecU"/>
    <property type="match status" value="1"/>
</dbReference>
<feature type="site" description="Transition state stabilizer" evidence="13">
    <location>
        <position position="78"/>
    </location>
</feature>
<gene>
    <name evidence="13" type="primary">recU</name>
    <name evidence="14" type="ORF">EV214_10140</name>
</gene>
<evidence type="ECO:0000256" key="2">
    <source>
        <dbReference type="ARBA" id="ARBA00022490"/>
    </source>
</evidence>
<comment type="subcellular location">
    <subcellularLocation>
        <location evidence="1 13">Cytoplasm</location>
    </subcellularLocation>
</comment>
<dbReference type="AlphaFoldDB" id="A0A4V2SCL2"/>
<evidence type="ECO:0000256" key="8">
    <source>
        <dbReference type="ARBA" id="ARBA00022842"/>
    </source>
</evidence>
<dbReference type="OrthoDB" id="9783592at2"/>
<evidence type="ECO:0000256" key="12">
    <source>
        <dbReference type="ARBA" id="ARBA00029523"/>
    </source>
</evidence>
<feature type="binding site" evidence="13">
    <location>
        <position position="76"/>
    </location>
    <ligand>
        <name>Mg(2+)</name>
        <dbReference type="ChEBI" id="CHEBI:18420"/>
    </ligand>
</feature>
<evidence type="ECO:0000256" key="9">
    <source>
        <dbReference type="ARBA" id="ARBA00023172"/>
    </source>
</evidence>
<dbReference type="Gene3D" id="3.40.1350.10">
    <property type="match status" value="1"/>
</dbReference>
<keyword evidence="4 13" id="KW-0479">Metal-binding</keyword>
<dbReference type="GO" id="GO:0006281">
    <property type="term" value="P:DNA repair"/>
    <property type="evidence" value="ECO:0007669"/>
    <property type="project" value="UniProtKB-UniRule"/>
</dbReference>
<keyword evidence="6 13" id="KW-0227">DNA damage</keyword>
<keyword evidence="3 13" id="KW-0540">Nuclease</keyword>
<evidence type="ECO:0000256" key="13">
    <source>
        <dbReference type="HAMAP-Rule" id="MF_00130"/>
    </source>
</evidence>
<dbReference type="EC" id="3.1.21.10" evidence="13"/>
<keyword evidence="15" id="KW-1185">Reference proteome</keyword>
<evidence type="ECO:0000256" key="4">
    <source>
        <dbReference type="ARBA" id="ARBA00022723"/>
    </source>
</evidence>
<dbReference type="InterPro" id="IPR004612">
    <property type="entry name" value="Resolv_RecU"/>
</dbReference>
<keyword evidence="5 13" id="KW-0255">Endonuclease</keyword>
<name>A0A4V2SCL2_9FIRM</name>
<evidence type="ECO:0000256" key="6">
    <source>
        <dbReference type="ARBA" id="ARBA00022763"/>
    </source>
</evidence>
<comment type="caution">
    <text evidence="13">Lacks conserved residue(s) required for the propagation of feature annotation.</text>
</comment>
<comment type="function">
    <text evidence="13">Endonuclease that resolves Holliday junction intermediates in genetic recombination. Cleaves mobile four-strand junctions by introducing symmetrical nicks in paired strands. Promotes annealing of linear ssDNA with homologous dsDNA. Required for DNA repair, homologous recombination and chromosome segregation.</text>
</comment>
<protein>
    <recommendedName>
        <fullName evidence="12 13">Holliday junction resolvase RecU</fullName>
        <ecNumber evidence="13">3.1.21.10</ecNumber>
    </recommendedName>
    <alternativeName>
        <fullName evidence="13">Recombination protein U homolog</fullName>
    </alternativeName>
</protein>
<keyword evidence="8 13" id="KW-0460">Magnesium</keyword>
<accession>A0A4V2SCL2</accession>
<dbReference type="InterPro" id="IPR011856">
    <property type="entry name" value="tRNA_endonuc-like_dom_sf"/>
</dbReference>
<dbReference type="GO" id="GO:0007059">
    <property type="term" value="P:chromosome segregation"/>
    <property type="evidence" value="ECO:0007669"/>
    <property type="project" value="UniProtKB-UniRule"/>
</dbReference>
<dbReference type="RefSeq" id="WP_132241499.1">
    <property type="nucleotide sequence ID" value="NZ_SLWV01000001.1"/>
</dbReference>
<organism evidence="14 15">
    <name type="scientific">Marinisporobacter balticus</name>
    <dbReference type="NCBI Taxonomy" id="2018667"/>
    <lineage>
        <taxon>Bacteria</taxon>
        <taxon>Bacillati</taxon>
        <taxon>Bacillota</taxon>
        <taxon>Clostridia</taxon>
        <taxon>Peptostreptococcales</taxon>
        <taxon>Thermotaleaceae</taxon>
        <taxon>Marinisporobacter</taxon>
    </lineage>
</organism>